<keyword evidence="2 4" id="KW-0479">Metal-binding</keyword>
<accession>A0A318SVC9</accession>
<sequence length="355" mass="37081">MSQRLRTVLATLGTLAGIGLVAAVAVIFLGVFNTSARWTEPRIVAEAIHQVFESSVRRRAPPPSEVPDLDQPGLVELGARHFDAACRGCHAVPGEERTATIRAMEPPPPHITEAVAGWTPAELHQIVWAGVHFSGMPAWPSAREDGIWPVVAYLSAVQQGLTPETQAGLTATPQVEGPEGAGYCAGCHDGRLPHVPHLSILPEAYLASALQQYRDGRRQSGIMAHAASAVPEDALPALATWLARQPAPQPAGDFALAQEGAALARAGTGDVPACTACHGPGTSAGAREGEDAEEFPPLAGQDRAYLQDQLLAWREGGRGGGALAPLMQAAARDLTDADIAALADYYAGLAPEAAR</sequence>
<dbReference type="PANTHER" id="PTHR33751:SF11">
    <property type="entry name" value="BLL4483 PROTEIN"/>
    <property type="match status" value="1"/>
</dbReference>
<keyword evidence="3 4" id="KW-0408">Iron</keyword>
<evidence type="ECO:0000313" key="7">
    <source>
        <dbReference type="Proteomes" id="UP000248311"/>
    </source>
</evidence>
<evidence type="ECO:0000256" key="2">
    <source>
        <dbReference type="ARBA" id="ARBA00022723"/>
    </source>
</evidence>
<evidence type="ECO:0000256" key="1">
    <source>
        <dbReference type="ARBA" id="ARBA00022617"/>
    </source>
</evidence>
<keyword evidence="1 4" id="KW-0349">Heme</keyword>
<gene>
    <name evidence="6" type="ORF">DFP88_101231</name>
</gene>
<name>A0A318SVC9_9RHOB</name>
<dbReference type="InterPro" id="IPR050597">
    <property type="entry name" value="Cytochrome_c_Oxidase_Subunit"/>
</dbReference>
<comment type="caution">
    <text evidence="6">The sequence shown here is derived from an EMBL/GenBank/DDBJ whole genome shotgun (WGS) entry which is preliminary data.</text>
</comment>
<feature type="domain" description="Cytochrome c" evidence="5">
    <location>
        <begin position="73"/>
        <end position="246"/>
    </location>
</feature>
<keyword evidence="7" id="KW-1185">Reference proteome</keyword>
<reference evidence="6 7" key="1">
    <citation type="submission" date="2018-06" db="EMBL/GenBank/DDBJ databases">
        <title>Genomic Encyclopedia of Type Strains, Phase III (KMG-III): the genomes of soil and plant-associated and newly described type strains.</title>
        <authorList>
            <person name="Whitman W."/>
        </authorList>
    </citation>
    <scope>NUCLEOTIDE SEQUENCE [LARGE SCALE GENOMIC DNA]</scope>
    <source>
        <strain evidence="6 7">CECT 9025</strain>
    </source>
</reference>
<evidence type="ECO:0000256" key="4">
    <source>
        <dbReference type="PROSITE-ProRule" id="PRU00433"/>
    </source>
</evidence>
<evidence type="ECO:0000313" key="6">
    <source>
        <dbReference type="EMBL" id="PYE85563.1"/>
    </source>
</evidence>
<dbReference type="GO" id="GO:0009055">
    <property type="term" value="F:electron transfer activity"/>
    <property type="evidence" value="ECO:0007669"/>
    <property type="project" value="InterPro"/>
</dbReference>
<dbReference type="PROSITE" id="PS51007">
    <property type="entry name" value="CYTC"/>
    <property type="match status" value="2"/>
</dbReference>
<dbReference type="GO" id="GO:0020037">
    <property type="term" value="F:heme binding"/>
    <property type="evidence" value="ECO:0007669"/>
    <property type="project" value="InterPro"/>
</dbReference>
<dbReference type="Gene3D" id="1.10.760.10">
    <property type="entry name" value="Cytochrome c-like domain"/>
    <property type="match status" value="3"/>
</dbReference>
<dbReference type="EMBL" id="QJTE01000001">
    <property type="protein sequence ID" value="PYE85563.1"/>
    <property type="molecule type" value="Genomic_DNA"/>
</dbReference>
<dbReference type="Pfam" id="PF13442">
    <property type="entry name" value="Cytochrome_CBB3"/>
    <property type="match status" value="2"/>
</dbReference>
<dbReference type="Proteomes" id="UP000248311">
    <property type="component" value="Unassembled WGS sequence"/>
</dbReference>
<dbReference type="RefSeq" id="WP_245904626.1">
    <property type="nucleotide sequence ID" value="NZ_QJTE01000001.1"/>
</dbReference>
<feature type="domain" description="Cytochrome c" evidence="5">
    <location>
        <begin position="255"/>
        <end position="350"/>
    </location>
</feature>
<dbReference type="GO" id="GO:0046872">
    <property type="term" value="F:metal ion binding"/>
    <property type="evidence" value="ECO:0007669"/>
    <property type="project" value="UniProtKB-KW"/>
</dbReference>
<evidence type="ECO:0000259" key="5">
    <source>
        <dbReference type="PROSITE" id="PS51007"/>
    </source>
</evidence>
<dbReference type="InterPro" id="IPR036909">
    <property type="entry name" value="Cyt_c-like_dom_sf"/>
</dbReference>
<dbReference type="PANTHER" id="PTHR33751">
    <property type="entry name" value="CBB3-TYPE CYTOCHROME C OXIDASE SUBUNIT FIXP"/>
    <property type="match status" value="1"/>
</dbReference>
<proteinExistence type="predicted"/>
<dbReference type="SUPFAM" id="SSF46626">
    <property type="entry name" value="Cytochrome c"/>
    <property type="match status" value="3"/>
</dbReference>
<organism evidence="6 7">
    <name type="scientific">Pseudoroseicyclus aestuarii</name>
    <dbReference type="NCBI Taxonomy" id="1795041"/>
    <lineage>
        <taxon>Bacteria</taxon>
        <taxon>Pseudomonadati</taxon>
        <taxon>Pseudomonadota</taxon>
        <taxon>Alphaproteobacteria</taxon>
        <taxon>Rhodobacterales</taxon>
        <taxon>Paracoccaceae</taxon>
        <taxon>Pseudoroseicyclus</taxon>
    </lineage>
</organism>
<protein>
    <submittedName>
        <fullName evidence="6">Cytochrome c553</fullName>
    </submittedName>
</protein>
<evidence type="ECO:0000256" key="3">
    <source>
        <dbReference type="ARBA" id="ARBA00023004"/>
    </source>
</evidence>
<dbReference type="InterPro" id="IPR009056">
    <property type="entry name" value="Cyt_c-like_dom"/>
</dbReference>
<dbReference type="AlphaFoldDB" id="A0A318SVC9"/>